<keyword evidence="1" id="KW-0732">Signal</keyword>
<proteinExistence type="predicted"/>
<dbReference type="Proteomes" id="UP000672097">
    <property type="component" value="Unassembled WGS sequence"/>
</dbReference>
<evidence type="ECO:0008006" key="4">
    <source>
        <dbReference type="Google" id="ProtNLM"/>
    </source>
</evidence>
<name>A0ABS5DZ92_9BURK</name>
<feature type="signal peptide" evidence="1">
    <location>
        <begin position="1"/>
        <end position="25"/>
    </location>
</feature>
<organism evidence="2 3">
    <name type="scientific">Ideonella paludis</name>
    <dbReference type="NCBI Taxonomy" id="1233411"/>
    <lineage>
        <taxon>Bacteria</taxon>
        <taxon>Pseudomonadati</taxon>
        <taxon>Pseudomonadota</taxon>
        <taxon>Betaproteobacteria</taxon>
        <taxon>Burkholderiales</taxon>
        <taxon>Sphaerotilaceae</taxon>
        <taxon>Ideonella</taxon>
    </lineage>
</organism>
<protein>
    <recommendedName>
        <fullName evidence="4">Secreted protein</fullName>
    </recommendedName>
</protein>
<evidence type="ECO:0000313" key="2">
    <source>
        <dbReference type="EMBL" id="MBQ0936141.1"/>
    </source>
</evidence>
<feature type="chain" id="PRO_5046778679" description="Secreted protein" evidence="1">
    <location>
        <begin position="26"/>
        <end position="151"/>
    </location>
</feature>
<reference evidence="2 3" key="1">
    <citation type="submission" date="2021-04" db="EMBL/GenBank/DDBJ databases">
        <title>The genome sequence of type strain Ideonella paludis KCTC 32238.</title>
        <authorList>
            <person name="Liu Y."/>
        </authorList>
    </citation>
    <scope>NUCLEOTIDE SEQUENCE [LARGE SCALE GENOMIC DNA]</scope>
    <source>
        <strain evidence="2 3">KCTC 32238</strain>
    </source>
</reference>
<gene>
    <name evidence="2" type="ORF">KAK11_12450</name>
</gene>
<keyword evidence="3" id="KW-1185">Reference proteome</keyword>
<dbReference type="EMBL" id="JAGQDG010000004">
    <property type="protein sequence ID" value="MBQ0936141.1"/>
    <property type="molecule type" value="Genomic_DNA"/>
</dbReference>
<dbReference type="RefSeq" id="WP_210809452.1">
    <property type="nucleotide sequence ID" value="NZ_JAGQDG010000004.1"/>
</dbReference>
<evidence type="ECO:0000256" key="1">
    <source>
        <dbReference type="SAM" id="SignalP"/>
    </source>
</evidence>
<comment type="caution">
    <text evidence="2">The sequence shown here is derived from an EMBL/GenBank/DDBJ whole genome shotgun (WGS) entry which is preliminary data.</text>
</comment>
<evidence type="ECO:0000313" key="3">
    <source>
        <dbReference type="Proteomes" id="UP000672097"/>
    </source>
</evidence>
<sequence>MTTASRTLKLLVATCMVVCFSNSPARSIVPPSAEVSAARADIVAEVLVSDTSEIRHGDILCGYTYLATVTRVLKGPVEKQTKIRFGYLGSLDLHHAYRVYLVDDPSGHQFIAHLRDLNGGGADIDALIKTCRHRYDIGTTYFRADKLGQPK</sequence>
<accession>A0ABS5DZ92</accession>